<proteinExistence type="predicted"/>
<dbReference type="PANTHER" id="PTHR43317:SF1">
    <property type="entry name" value="THERMOSPERMINE SYNTHASE ACAULIS5"/>
    <property type="match status" value="1"/>
</dbReference>
<name>A0A0F9UFK3_9ZZZZ</name>
<reference evidence="4" key="1">
    <citation type="journal article" date="2015" name="Nature">
        <title>Complex archaea that bridge the gap between prokaryotes and eukaryotes.</title>
        <authorList>
            <person name="Spang A."/>
            <person name="Saw J.H."/>
            <person name="Jorgensen S.L."/>
            <person name="Zaremba-Niedzwiedzka K."/>
            <person name="Martijn J."/>
            <person name="Lind A.E."/>
            <person name="van Eijk R."/>
            <person name="Schleper C."/>
            <person name="Guy L."/>
            <person name="Ettema T.J."/>
        </authorList>
    </citation>
    <scope>NUCLEOTIDE SEQUENCE</scope>
</reference>
<dbReference type="PANTHER" id="PTHR43317">
    <property type="entry name" value="THERMOSPERMINE SYNTHASE ACAULIS5"/>
    <property type="match status" value="1"/>
</dbReference>
<feature type="transmembrane region" description="Helical" evidence="3">
    <location>
        <begin position="421"/>
        <end position="439"/>
    </location>
</feature>
<evidence type="ECO:0000313" key="4">
    <source>
        <dbReference type="EMBL" id="KKN90439.1"/>
    </source>
</evidence>
<feature type="region of interest" description="Disordered" evidence="2">
    <location>
        <begin position="729"/>
        <end position="748"/>
    </location>
</feature>
<dbReference type="InterPro" id="IPR029063">
    <property type="entry name" value="SAM-dependent_MTases_sf"/>
</dbReference>
<keyword evidence="3" id="KW-1133">Transmembrane helix</keyword>
<feature type="transmembrane region" description="Helical" evidence="3">
    <location>
        <begin position="445"/>
        <end position="462"/>
    </location>
</feature>
<comment type="caution">
    <text evidence="4">The sequence shown here is derived from an EMBL/GenBank/DDBJ whole genome shotgun (WGS) entry which is preliminary data.</text>
</comment>
<feature type="transmembrane region" description="Helical" evidence="3">
    <location>
        <begin position="100"/>
        <end position="117"/>
    </location>
</feature>
<dbReference type="AlphaFoldDB" id="A0A0F9UFK3"/>
<accession>A0A0F9UFK3</accession>
<organism evidence="4">
    <name type="scientific">marine sediment metagenome</name>
    <dbReference type="NCBI Taxonomy" id="412755"/>
    <lineage>
        <taxon>unclassified sequences</taxon>
        <taxon>metagenomes</taxon>
        <taxon>ecological metagenomes</taxon>
    </lineage>
</organism>
<gene>
    <name evidence="4" type="ORF">LCGC14_0228080</name>
</gene>
<dbReference type="Gene3D" id="3.40.50.150">
    <property type="entry name" value="Vaccinia Virus protein VP39"/>
    <property type="match status" value="1"/>
</dbReference>
<feature type="transmembrane region" description="Helical" evidence="3">
    <location>
        <begin position="247"/>
        <end position="265"/>
    </location>
</feature>
<evidence type="ECO:0000256" key="3">
    <source>
        <dbReference type="SAM" id="Phobius"/>
    </source>
</evidence>
<feature type="transmembrane region" description="Helical" evidence="3">
    <location>
        <begin position="390"/>
        <end position="409"/>
    </location>
</feature>
<evidence type="ECO:0000256" key="1">
    <source>
        <dbReference type="ARBA" id="ARBA00023115"/>
    </source>
</evidence>
<dbReference type="GO" id="GO:0006596">
    <property type="term" value="P:polyamine biosynthetic process"/>
    <property type="evidence" value="ECO:0007669"/>
    <property type="project" value="UniProtKB-KW"/>
</dbReference>
<feature type="transmembrane region" description="Helical" evidence="3">
    <location>
        <begin position="205"/>
        <end position="226"/>
    </location>
</feature>
<feature type="transmembrane region" description="Helical" evidence="3">
    <location>
        <begin position="173"/>
        <end position="193"/>
    </location>
</feature>
<protein>
    <recommendedName>
        <fullName evidence="5">PABS domain-containing protein</fullName>
    </recommendedName>
</protein>
<dbReference type="SUPFAM" id="SSF53335">
    <property type="entry name" value="S-adenosyl-L-methionine-dependent methyltransferases"/>
    <property type="match status" value="1"/>
</dbReference>
<keyword evidence="1" id="KW-0620">Polyamine biosynthesis</keyword>
<evidence type="ECO:0000256" key="2">
    <source>
        <dbReference type="SAM" id="MobiDB-lite"/>
    </source>
</evidence>
<evidence type="ECO:0008006" key="5">
    <source>
        <dbReference type="Google" id="ProtNLM"/>
    </source>
</evidence>
<sequence>MCAPVTDTPQTATDAPARGALHDKISLHAKYVTPVLFTLAILMSAGLLFFVQPLLTRMVTPMIGGAAGVWTTATLFFQCVMIGGYLYAHLLTRLPRIRHQIGLHLLLWLVATTFLPMEVAADWVADTGAAIQTQTLILYGVTVGVPFFFLSSNAPLIQTWYGRTRGQSSHDPYFLYGASNIGSLIALLSFPLIAEPFFGIHSISIAWSAGFIGLGALLFISAFWTTKDHPDAKTVLKIRNQKSDMRVLIRWGAIAFVPSSLMLALTTKITTDFGSFPLLWVIPLALYLITYVIGFQSKALLSDRTMIWLYPCAIGVLAVTGMTGFLGSLTLELAGIMALAFTVVSLHLHRRLYKLRPDPSRLTVFYLTISIGGAAGGFFNAILAPGVMDGMYELPLTLLAAAAVLLLRLDGEAQKSRPVPAVLMVCVLLSLIMLDGSQLSVIATSYNLTIAVLIGCALLAFVELRSIGVILITAVTATTILAQDYGDSIYTSRNFFGMHRIMDDGKMRAYINGTTLHGGQFSDTRTKPEPIYYYRKDGPLGEIARSDVWQNAERVGLVGLGIGSMTAYRVPGQFMDVFEIDPAVISIAKDPKLFNFLSSYGAGLQIHVGDGRIQLEKKEADYGVLLIDAYSSDSVPMHLSTVEAMQSFMNDVSDDGILVYHISNRYFDLSAPLGAAATHLGYKAFYSYDIPSEKLGAGLDTPIIALAVVHKDAVPELFSRPKTSWKELQVDPGQAWTDDKSSPFTALK</sequence>
<feature type="transmembrane region" description="Helical" evidence="3">
    <location>
        <begin position="364"/>
        <end position="384"/>
    </location>
</feature>
<feature type="transmembrane region" description="Helical" evidence="3">
    <location>
        <begin position="63"/>
        <end position="88"/>
    </location>
</feature>
<dbReference type="EMBL" id="LAZR01000110">
    <property type="protein sequence ID" value="KKN90439.1"/>
    <property type="molecule type" value="Genomic_DNA"/>
</dbReference>
<keyword evidence="3" id="KW-0472">Membrane</keyword>
<feature type="transmembrane region" description="Helical" evidence="3">
    <location>
        <begin position="333"/>
        <end position="352"/>
    </location>
</feature>
<feature type="transmembrane region" description="Helical" evidence="3">
    <location>
        <begin position="31"/>
        <end position="51"/>
    </location>
</feature>
<feature type="transmembrane region" description="Helical" evidence="3">
    <location>
        <begin position="277"/>
        <end position="295"/>
    </location>
</feature>
<feature type="transmembrane region" description="Helical" evidence="3">
    <location>
        <begin position="137"/>
        <end position="161"/>
    </location>
</feature>
<keyword evidence="3" id="KW-0812">Transmembrane</keyword>
<feature type="transmembrane region" description="Helical" evidence="3">
    <location>
        <begin position="307"/>
        <end position="327"/>
    </location>
</feature>